<dbReference type="Pfam" id="PF03807">
    <property type="entry name" value="F420_oxidored"/>
    <property type="match status" value="1"/>
</dbReference>
<gene>
    <name evidence="4" type="ORF">HT134_04240</name>
</gene>
<dbReference type="GO" id="GO:0055129">
    <property type="term" value="P:L-proline biosynthetic process"/>
    <property type="evidence" value="ECO:0007669"/>
    <property type="project" value="TreeGrafter"/>
</dbReference>
<accession>A0A7Y6IJM1</accession>
<dbReference type="InterPro" id="IPR028939">
    <property type="entry name" value="P5C_Rdtase_cat_N"/>
</dbReference>
<dbReference type="PIRSF" id="PIRSF000193">
    <property type="entry name" value="Pyrrol-5-carb_rd"/>
    <property type="match status" value="1"/>
</dbReference>
<evidence type="ECO:0000256" key="1">
    <source>
        <dbReference type="ARBA" id="ARBA00005525"/>
    </source>
</evidence>
<protein>
    <submittedName>
        <fullName evidence="4">NAD(P)-binding domain-containing protein</fullName>
    </submittedName>
</protein>
<dbReference type="SUPFAM" id="SSF51735">
    <property type="entry name" value="NAD(P)-binding Rossmann-fold domains"/>
    <property type="match status" value="1"/>
</dbReference>
<feature type="domain" description="Pyrroline-5-carboxylate reductase catalytic N-terminal" evidence="2">
    <location>
        <begin position="5"/>
        <end position="97"/>
    </location>
</feature>
<dbReference type="InterPro" id="IPR008927">
    <property type="entry name" value="6-PGluconate_DH-like_C_sf"/>
</dbReference>
<dbReference type="PANTHER" id="PTHR11645:SF53">
    <property type="entry name" value="PYRROLINE-5-CARBOXYLATE REDUCTASE 3"/>
    <property type="match status" value="1"/>
</dbReference>
<proteinExistence type="inferred from homology"/>
<dbReference type="Pfam" id="PF14748">
    <property type="entry name" value="P5CR_dimer"/>
    <property type="match status" value="1"/>
</dbReference>
<dbReference type="EMBL" id="JABWGO010000001">
    <property type="protein sequence ID" value="NUW39343.1"/>
    <property type="molecule type" value="Genomic_DNA"/>
</dbReference>
<reference evidence="4 5" key="1">
    <citation type="submission" date="2020-06" db="EMBL/GenBank/DDBJ databases">
        <authorList>
            <person name="Chanama M."/>
        </authorList>
    </citation>
    <scope>NUCLEOTIDE SEQUENCE [LARGE SCALE GENOMIC DNA]</scope>
    <source>
        <strain evidence="4 5">TBRC6557</strain>
    </source>
</reference>
<sequence>MTTRTVGIVGLGRMGLTLAAGFSRAVEPARLFVAGRSASSIERVRAAVPTATVLPPADLADRATLVVLCVRNVDLPDVLAVVRPRLSAEHIVVTINNALPLPRLADSVPCPVAKLIPSVGNEIGAGATLLMPGPGLSADAVAELTELLQGFSRPFVISERQGRAATDLASCGPALLASAAQSMIAAQIERGAPLPPGLAEQLLAQSIDAVSRLLEHGTPLAEIVDRVAVPGGNTAAAVEASRDGLAAAWRAAFWATADNERSKPLPAL</sequence>
<evidence type="ECO:0000259" key="3">
    <source>
        <dbReference type="Pfam" id="PF14748"/>
    </source>
</evidence>
<comment type="caution">
    <text evidence="4">The sequence shown here is derived from an EMBL/GenBank/DDBJ whole genome shotgun (WGS) entry which is preliminary data.</text>
</comment>
<dbReference type="Proteomes" id="UP000546126">
    <property type="component" value="Unassembled WGS sequence"/>
</dbReference>
<feature type="domain" description="Pyrroline-5-carboxylate reductase dimerisation" evidence="3">
    <location>
        <begin position="159"/>
        <end position="261"/>
    </location>
</feature>
<comment type="similarity">
    <text evidence="1">Belongs to the pyrroline-5-carboxylate reductase family.</text>
</comment>
<organism evidence="4 5">
    <name type="scientific">Nonomuraea rhodomycinica</name>
    <dbReference type="NCBI Taxonomy" id="1712872"/>
    <lineage>
        <taxon>Bacteria</taxon>
        <taxon>Bacillati</taxon>
        <taxon>Actinomycetota</taxon>
        <taxon>Actinomycetes</taxon>
        <taxon>Streptosporangiales</taxon>
        <taxon>Streptosporangiaceae</taxon>
        <taxon>Nonomuraea</taxon>
    </lineage>
</organism>
<evidence type="ECO:0000313" key="4">
    <source>
        <dbReference type="EMBL" id="NUW39343.1"/>
    </source>
</evidence>
<dbReference type="InterPro" id="IPR029036">
    <property type="entry name" value="P5CR_dimer"/>
</dbReference>
<evidence type="ECO:0000313" key="5">
    <source>
        <dbReference type="Proteomes" id="UP000546126"/>
    </source>
</evidence>
<dbReference type="RefSeq" id="WP_175598901.1">
    <property type="nucleotide sequence ID" value="NZ_JABWGO010000001.1"/>
</dbReference>
<evidence type="ECO:0000259" key="2">
    <source>
        <dbReference type="Pfam" id="PF03807"/>
    </source>
</evidence>
<dbReference type="Gene3D" id="1.10.3730.10">
    <property type="entry name" value="ProC C-terminal domain-like"/>
    <property type="match status" value="1"/>
</dbReference>
<dbReference type="SUPFAM" id="SSF48179">
    <property type="entry name" value="6-phosphogluconate dehydrogenase C-terminal domain-like"/>
    <property type="match status" value="1"/>
</dbReference>
<keyword evidence="5" id="KW-1185">Reference proteome</keyword>
<dbReference type="InterPro" id="IPR000304">
    <property type="entry name" value="Pyrroline-COOH_reductase"/>
</dbReference>
<dbReference type="PANTHER" id="PTHR11645">
    <property type="entry name" value="PYRROLINE-5-CARBOXYLATE REDUCTASE"/>
    <property type="match status" value="1"/>
</dbReference>
<dbReference type="AlphaFoldDB" id="A0A7Y6IJM1"/>
<dbReference type="InterPro" id="IPR036291">
    <property type="entry name" value="NAD(P)-bd_dom_sf"/>
</dbReference>
<dbReference type="Gene3D" id="3.40.50.720">
    <property type="entry name" value="NAD(P)-binding Rossmann-like Domain"/>
    <property type="match status" value="1"/>
</dbReference>
<name>A0A7Y6IJM1_9ACTN</name>
<dbReference type="GO" id="GO:0004735">
    <property type="term" value="F:pyrroline-5-carboxylate reductase activity"/>
    <property type="evidence" value="ECO:0007669"/>
    <property type="project" value="InterPro"/>
</dbReference>